<evidence type="ECO:0000313" key="3">
    <source>
        <dbReference type="Proteomes" id="UP000470384"/>
    </source>
</evidence>
<evidence type="ECO:0000313" key="2">
    <source>
        <dbReference type="EMBL" id="NBG94677.1"/>
    </source>
</evidence>
<accession>A0A845Q8B7</accession>
<dbReference type="InterPro" id="IPR018640">
    <property type="entry name" value="DUF2063"/>
</dbReference>
<dbReference type="Pfam" id="PF09836">
    <property type="entry name" value="DUF2063"/>
    <property type="match status" value="1"/>
</dbReference>
<proteinExistence type="predicted"/>
<dbReference type="InterPro" id="IPR044922">
    <property type="entry name" value="DUF2063_N_sf"/>
</dbReference>
<reference evidence="2 3" key="1">
    <citation type="journal article" date="2016" name="Int. J. Syst. Evol. Microbiol.">
        <title>Pyruvatibacter mobilis gen. nov., sp. nov., a marine bacterium from the culture broth of Picochlorum sp. 122.</title>
        <authorList>
            <person name="Wang G."/>
            <person name="Tang M."/>
            <person name="Wu H."/>
            <person name="Dai S."/>
            <person name="Li T."/>
            <person name="Chen C."/>
            <person name="He H."/>
            <person name="Fan J."/>
            <person name="Xiang W."/>
            <person name="Li X."/>
        </authorList>
    </citation>
    <scope>NUCLEOTIDE SEQUENCE [LARGE SCALE GENOMIC DNA]</scope>
    <source>
        <strain evidence="2 3">GYP-11</strain>
    </source>
</reference>
<dbReference type="GeneID" id="300653665"/>
<gene>
    <name evidence="2" type="ORF">GTQ45_02910</name>
</gene>
<dbReference type="EMBL" id="WXYQ01000001">
    <property type="protein sequence ID" value="NBG94677.1"/>
    <property type="molecule type" value="Genomic_DNA"/>
</dbReference>
<organism evidence="2 3">
    <name type="scientific">Pyruvatibacter mobilis</name>
    <dbReference type="NCBI Taxonomy" id="1712261"/>
    <lineage>
        <taxon>Bacteria</taxon>
        <taxon>Pseudomonadati</taxon>
        <taxon>Pseudomonadota</taxon>
        <taxon>Alphaproteobacteria</taxon>
        <taxon>Hyphomicrobiales</taxon>
        <taxon>Parvibaculaceae</taxon>
        <taxon>Pyruvatibacter</taxon>
    </lineage>
</organism>
<evidence type="ECO:0000259" key="1">
    <source>
        <dbReference type="Pfam" id="PF09836"/>
    </source>
</evidence>
<sequence length="276" mass="30071">MSRLSDLQARFAASLRDPDNGQSMLDIAALGADSLPQRARLDVYRNNVASSLIDALAALYPVCRRLVGNDFFQATARAYLDRSMPTQASLIGFAPDFAGFLVSFEPARQLPYLPDVARLEHAWHRVYHGPDASPATAEDLKAYADVRGEKELDKLVLGLVPAHHLLMSPYPISRIWEANQPDRDGKLAFSDADRNERVFVVRPGVDVHVLRVSPGAFGLLCAIQGGMSLGRALIAAFEEEPDCDPQQVFAQLLTAGSFILPKDARALLPAHASGNV</sequence>
<keyword evidence="3" id="KW-1185">Reference proteome</keyword>
<dbReference type="Gene3D" id="1.10.150.690">
    <property type="entry name" value="DUF2063"/>
    <property type="match status" value="1"/>
</dbReference>
<dbReference type="Proteomes" id="UP000470384">
    <property type="component" value="Unassembled WGS sequence"/>
</dbReference>
<comment type="caution">
    <text evidence="2">The sequence shown here is derived from an EMBL/GenBank/DDBJ whole genome shotgun (WGS) entry which is preliminary data.</text>
</comment>
<protein>
    <submittedName>
        <fullName evidence="2">DUF2063 domain-containing protein</fullName>
    </submittedName>
</protein>
<name>A0A845Q8B7_9HYPH</name>
<feature type="domain" description="Putative DNA-binding" evidence="1">
    <location>
        <begin position="7"/>
        <end position="101"/>
    </location>
</feature>
<dbReference type="AlphaFoldDB" id="A0A845Q8B7"/>
<dbReference type="OrthoDB" id="4146344at2"/>
<dbReference type="RefSeq" id="WP_160586733.1">
    <property type="nucleotide sequence ID" value="NZ_BMHN01000001.1"/>
</dbReference>